<proteinExistence type="predicted"/>
<reference evidence="1" key="1">
    <citation type="submission" date="2020-12" db="EMBL/GenBank/DDBJ databases">
        <title>Desulfobium dissulfuricans gen. nov., sp. nov., a novel mesophilic, sulfate-reducing bacterium isolated from a deep-sea hydrothermal vent.</title>
        <authorList>
            <person name="Hashimoto Y."/>
            <person name="Tame A."/>
            <person name="Sawayama S."/>
            <person name="Miyazaki J."/>
            <person name="Takai K."/>
            <person name="Nakagawa S."/>
        </authorList>
    </citation>
    <scope>NUCLEOTIDE SEQUENCE</scope>
    <source>
        <strain evidence="1">GF1</strain>
    </source>
</reference>
<name>A0A915U2V4_9BACT</name>
<dbReference type="KEGG" id="ddu:GF1_26990"/>
<dbReference type="EMBL" id="AP024233">
    <property type="protein sequence ID" value="BCO10323.1"/>
    <property type="molecule type" value="Genomic_DNA"/>
</dbReference>
<keyword evidence="2" id="KW-1185">Reference proteome</keyword>
<dbReference type="Proteomes" id="UP001063350">
    <property type="component" value="Chromosome"/>
</dbReference>
<protein>
    <submittedName>
        <fullName evidence="1">Uncharacterized protein</fullName>
    </submittedName>
</protein>
<evidence type="ECO:0000313" key="1">
    <source>
        <dbReference type="EMBL" id="BCO10323.1"/>
    </source>
</evidence>
<organism evidence="1 2">
    <name type="scientific">Desulfolithobacter dissulfuricans</name>
    <dbReference type="NCBI Taxonomy" id="2795293"/>
    <lineage>
        <taxon>Bacteria</taxon>
        <taxon>Pseudomonadati</taxon>
        <taxon>Thermodesulfobacteriota</taxon>
        <taxon>Desulfobulbia</taxon>
        <taxon>Desulfobulbales</taxon>
        <taxon>Desulfobulbaceae</taxon>
        <taxon>Desulfolithobacter</taxon>
    </lineage>
</organism>
<accession>A0A915U2V4</accession>
<evidence type="ECO:0000313" key="2">
    <source>
        <dbReference type="Proteomes" id="UP001063350"/>
    </source>
</evidence>
<gene>
    <name evidence="1" type="ORF">GF1_26990</name>
</gene>
<dbReference type="AlphaFoldDB" id="A0A915U2V4"/>
<sequence>MARYGTAIPKKYCIPGICDPIHAINTKAMTAANGKVYFIDHSLAFEFNRFLWICG</sequence>